<organism evidence="2 3">
    <name type="scientific">Cochleicola gelatinilyticus</name>
    <dbReference type="NCBI Taxonomy" id="1763537"/>
    <lineage>
        <taxon>Bacteria</taxon>
        <taxon>Pseudomonadati</taxon>
        <taxon>Bacteroidota</taxon>
        <taxon>Flavobacteriia</taxon>
        <taxon>Flavobacteriales</taxon>
        <taxon>Flavobacteriaceae</taxon>
        <taxon>Cochleicola</taxon>
    </lineage>
</organism>
<protein>
    <submittedName>
        <fullName evidence="2">Uncharacterized protein</fullName>
    </submittedName>
</protein>
<accession>A0A167IZN2</accession>
<proteinExistence type="predicted"/>
<reference evidence="2 3" key="1">
    <citation type="submission" date="2016-02" db="EMBL/GenBank/DDBJ databases">
        <title>Ulvibacter sp. LPB0005, isolated from Thais luteostoma.</title>
        <authorList>
            <person name="Shin S.-K."/>
            <person name="Yi H."/>
        </authorList>
    </citation>
    <scope>NUCLEOTIDE SEQUENCE [LARGE SCALE GENOMIC DNA]</scope>
    <source>
        <strain evidence="2 3">LPB0005</strain>
    </source>
</reference>
<comment type="caution">
    <text evidence="2">The sequence shown here is derived from an EMBL/GenBank/DDBJ whole genome shotgun (WGS) entry which is preliminary data.</text>
</comment>
<dbReference type="STRING" id="1763537.ULVI_05385"/>
<evidence type="ECO:0000313" key="2">
    <source>
        <dbReference type="EMBL" id="OAB80170.1"/>
    </source>
</evidence>
<keyword evidence="3" id="KW-1185">Reference proteome</keyword>
<dbReference type="AlphaFoldDB" id="A0A167IZN2"/>
<keyword evidence="1" id="KW-0732">Signal</keyword>
<sequence>MKEFQNILKQLILLIAIGFATGASAFSSESAFVIPTDTHEDQVQSFHNNASLFFEEVSVSETLPVFHESDLELHFYSGGAIKEGHDALLISEALLFQTYVEHKNKLLEAQLFPFHYFW</sequence>
<gene>
    <name evidence="2" type="ORF">ULVI_05385</name>
</gene>
<dbReference type="Proteomes" id="UP000077013">
    <property type="component" value="Unassembled WGS sequence"/>
</dbReference>
<evidence type="ECO:0000256" key="1">
    <source>
        <dbReference type="SAM" id="SignalP"/>
    </source>
</evidence>
<feature type="chain" id="PRO_5007888565" evidence="1">
    <location>
        <begin position="26"/>
        <end position="118"/>
    </location>
</feature>
<dbReference type="EMBL" id="LRXL01000026">
    <property type="protein sequence ID" value="OAB80170.1"/>
    <property type="molecule type" value="Genomic_DNA"/>
</dbReference>
<evidence type="ECO:0000313" key="3">
    <source>
        <dbReference type="Proteomes" id="UP000077013"/>
    </source>
</evidence>
<name>A0A167IZN2_9FLAO</name>
<dbReference type="RefSeq" id="WP_068590488.1">
    <property type="nucleotide sequence ID" value="NZ_LRXL01000026.1"/>
</dbReference>
<feature type="signal peptide" evidence="1">
    <location>
        <begin position="1"/>
        <end position="25"/>
    </location>
</feature>